<evidence type="ECO:0000256" key="6">
    <source>
        <dbReference type="ARBA" id="ARBA00022927"/>
    </source>
</evidence>
<dbReference type="PRINTS" id="PR00811">
    <property type="entry name" value="BCTERIALGSPD"/>
</dbReference>
<evidence type="ECO:0000256" key="9">
    <source>
        <dbReference type="ARBA" id="ARBA00023287"/>
    </source>
</evidence>
<keyword evidence="5 13" id="KW-0732">Signal</keyword>
<evidence type="ECO:0000256" key="8">
    <source>
        <dbReference type="ARBA" id="ARBA00023237"/>
    </source>
</evidence>
<evidence type="ECO:0000256" key="2">
    <source>
        <dbReference type="ARBA" id="ARBA00006304"/>
    </source>
</evidence>
<keyword evidence="7" id="KW-0472">Membrane</keyword>
<comment type="subcellular location">
    <subcellularLocation>
        <location evidence="1 12">Cell outer membrane</location>
    </subcellularLocation>
</comment>
<evidence type="ECO:0000256" key="3">
    <source>
        <dbReference type="ARBA" id="ARBA00014124"/>
    </source>
</evidence>
<dbReference type="RefSeq" id="WP_144278010.1">
    <property type="nucleotide sequence ID" value="NZ_CP041730.1"/>
</dbReference>
<dbReference type="InterPro" id="IPR005644">
    <property type="entry name" value="NolW-like"/>
</dbReference>
<keyword evidence="9" id="KW-0178">Competence</keyword>
<evidence type="ECO:0000256" key="10">
    <source>
        <dbReference type="ARBA" id="ARBA00024678"/>
    </source>
</evidence>
<evidence type="ECO:0000256" key="4">
    <source>
        <dbReference type="ARBA" id="ARBA00022448"/>
    </source>
</evidence>
<dbReference type="NCBIfam" id="TIGR02515">
    <property type="entry name" value="IV_pilus_PilQ"/>
    <property type="match status" value="1"/>
</dbReference>
<comment type="similarity">
    <text evidence="2">Belongs to the bacterial secretin family. PilQ subfamily.</text>
</comment>
<evidence type="ECO:0000256" key="13">
    <source>
        <dbReference type="SAM" id="SignalP"/>
    </source>
</evidence>
<evidence type="ECO:0000259" key="14">
    <source>
        <dbReference type="SMART" id="SM00965"/>
    </source>
</evidence>
<dbReference type="InterPro" id="IPR001775">
    <property type="entry name" value="GspD/PilQ"/>
</dbReference>
<dbReference type="InterPro" id="IPR021731">
    <property type="entry name" value="AMIN_dom"/>
</dbReference>
<evidence type="ECO:0000313" key="16">
    <source>
        <dbReference type="Proteomes" id="UP000317550"/>
    </source>
</evidence>
<dbReference type="Pfam" id="PF00263">
    <property type="entry name" value="Secretin"/>
    <property type="match status" value="1"/>
</dbReference>
<comment type="function">
    <text evidence="10">Required for type IV pilus biogenesis and competence. Could function as a pore for exit of the pilus but also as a channel for entry of heme and antimicrobial agents and uptake of transforming DNA.</text>
</comment>
<evidence type="ECO:0000256" key="1">
    <source>
        <dbReference type="ARBA" id="ARBA00004442"/>
    </source>
</evidence>
<feature type="signal peptide" evidence="13">
    <location>
        <begin position="1"/>
        <end position="24"/>
    </location>
</feature>
<feature type="chain" id="PRO_5022215055" description="Type IV pilus biogenesis and competence protein PilQ" evidence="13">
    <location>
        <begin position="25"/>
        <end position="702"/>
    </location>
</feature>
<dbReference type="GO" id="GO:0009306">
    <property type="term" value="P:protein secretion"/>
    <property type="evidence" value="ECO:0007669"/>
    <property type="project" value="InterPro"/>
</dbReference>
<keyword evidence="6" id="KW-0653">Protein transport</keyword>
<organism evidence="15 16">
    <name type="scientific">Chitinimonas arctica</name>
    <dbReference type="NCBI Taxonomy" id="2594795"/>
    <lineage>
        <taxon>Bacteria</taxon>
        <taxon>Pseudomonadati</taxon>
        <taxon>Pseudomonadota</taxon>
        <taxon>Betaproteobacteria</taxon>
        <taxon>Neisseriales</taxon>
        <taxon>Chitinibacteraceae</taxon>
        <taxon>Chitinimonas</taxon>
    </lineage>
</organism>
<dbReference type="PANTHER" id="PTHR30604">
    <property type="entry name" value="PROTEIN TRANSPORT PROTEIN HOFQ"/>
    <property type="match status" value="1"/>
</dbReference>
<dbReference type="Gene3D" id="2.60.40.3500">
    <property type="match status" value="1"/>
</dbReference>
<dbReference type="Pfam" id="PF07660">
    <property type="entry name" value="STN"/>
    <property type="match status" value="1"/>
</dbReference>
<dbReference type="PANTHER" id="PTHR30604:SF1">
    <property type="entry name" value="DNA UTILIZATION PROTEIN HOFQ"/>
    <property type="match status" value="1"/>
</dbReference>
<comment type="subunit">
    <text evidence="11">Homododecamer. Tetramer of trimer.</text>
</comment>
<keyword evidence="16" id="KW-1185">Reference proteome</keyword>
<dbReference type="Pfam" id="PF11741">
    <property type="entry name" value="AMIN"/>
    <property type="match status" value="2"/>
</dbReference>
<evidence type="ECO:0000256" key="11">
    <source>
        <dbReference type="ARBA" id="ARBA00025897"/>
    </source>
</evidence>
<dbReference type="InterPro" id="IPR011662">
    <property type="entry name" value="Secretin/TonB_short_N"/>
</dbReference>
<evidence type="ECO:0000256" key="7">
    <source>
        <dbReference type="ARBA" id="ARBA00023136"/>
    </source>
</evidence>
<dbReference type="InterPro" id="IPR004846">
    <property type="entry name" value="T2SS/T3SS_dom"/>
</dbReference>
<dbReference type="Pfam" id="PF03958">
    <property type="entry name" value="Secretin_N"/>
    <property type="match status" value="1"/>
</dbReference>
<dbReference type="KEGG" id="cari:FNU76_09675"/>
<dbReference type="InterPro" id="IPR013355">
    <property type="entry name" value="Pilus_4_PilQ"/>
</dbReference>
<reference evidence="16" key="1">
    <citation type="submission" date="2019-07" db="EMBL/GenBank/DDBJ databases">
        <title>Chitinimonas sp. nov., isolated from Ny-Alesund, arctica soil.</title>
        <authorList>
            <person name="Xu Q."/>
            <person name="Peng F."/>
        </authorList>
    </citation>
    <scope>NUCLEOTIDE SEQUENCE [LARGE SCALE GENOMIC DNA]</scope>
    <source>
        <strain evidence="16">R3-44</strain>
    </source>
</reference>
<feature type="domain" description="Secretin/TonB short N-terminal" evidence="14">
    <location>
        <begin position="299"/>
        <end position="347"/>
    </location>
</feature>
<keyword evidence="8" id="KW-0998">Cell outer membrane</keyword>
<dbReference type="InterPro" id="IPR038591">
    <property type="entry name" value="NolW-like_sf"/>
</dbReference>
<dbReference type="SMART" id="SM00965">
    <property type="entry name" value="STN"/>
    <property type="match status" value="1"/>
</dbReference>
<dbReference type="Gene3D" id="3.30.1370.130">
    <property type="match status" value="1"/>
</dbReference>
<keyword evidence="4 12" id="KW-0813">Transport</keyword>
<name>A0A516SEN1_9NEIS</name>
<proteinExistence type="inferred from homology"/>
<dbReference type="OrthoDB" id="9779724at2"/>
<gene>
    <name evidence="15" type="primary">pilQ</name>
    <name evidence="15" type="ORF">FNU76_09675</name>
</gene>
<evidence type="ECO:0000256" key="5">
    <source>
        <dbReference type="ARBA" id="ARBA00022729"/>
    </source>
</evidence>
<dbReference type="PROSITE" id="PS00875">
    <property type="entry name" value="T2SP_D"/>
    <property type="match status" value="1"/>
</dbReference>
<dbReference type="InterPro" id="IPR051808">
    <property type="entry name" value="Type_IV_pilus_biogenesis"/>
</dbReference>
<evidence type="ECO:0000313" key="15">
    <source>
        <dbReference type="EMBL" id="QDQ26616.1"/>
    </source>
</evidence>
<sequence>MIERNMLKWLKSASLALIASFALADEPNAIKSIEVRADTANQQEVTISLQKAPQVPASFAVNTPPRIAFDFVNTTNESGKSTIPVSGGNLKSVSLAEAAGRTRVVLSLVQGASYETRVEGNQLKIVLSGGSGGAAKPVNNSTTQFSTAQNQRKESIRDVDFRRGTRGEGRVVVDLSSPTVGIDIRQQGKSLVLEFAKTSLPRQFERRMDVADFGTPVQSIDTYTQGDSIKMVIDPRGAWEYSAYQTENRFIVEVKNIDEQAKRLAQLDKPTYKGDKLSLNFQNVEVRTVLQVIAEFTGKNIITSDTVNGNLTLRLKDVPWDQALDLILQSKGLDKRENGNVMWVAPREEIALRETQLAEGKKKLAEVEPTRSESFQLNYQKAEDVRTMLMNDKQPFLSKQGTAIVEPRTNTLIVSDIPSKLDEVRALLQKTDIASRQVMIEARIVVADDTFSRDLGIKLGVATDKTMSKGSNTRVGFGGNTATSNAVLKGGVGNMITGGTSGSAPANNINLPADGSGAAAGFGITLLNAATGTLVNLELQALETEGRGRTVSSPRVITADQQKATISQGRKYYIIVPGGSGASAAPQEKEASLKLEVTPRITPDRRVFMELRVSNDVLTQAGQFPVVETKVVETNVLVGSGDTAVLGGVYELTEGDDSGKVPVLGDIPYLGNLFKSRSKSTTKKELLIFITPRILDDSLTLR</sequence>
<dbReference type="EMBL" id="CP041730">
    <property type="protein sequence ID" value="QDQ26616.1"/>
    <property type="molecule type" value="Genomic_DNA"/>
</dbReference>
<evidence type="ECO:0000256" key="12">
    <source>
        <dbReference type="RuleBase" id="RU004004"/>
    </source>
</evidence>
<dbReference type="AlphaFoldDB" id="A0A516SEN1"/>
<accession>A0A516SEN1</accession>
<dbReference type="Gene3D" id="3.30.1370.120">
    <property type="match status" value="1"/>
</dbReference>
<dbReference type="Proteomes" id="UP000317550">
    <property type="component" value="Chromosome"/>
</dbReference>
<protein>
    <recommendedName>
        <fullName evidence="3">Type IV pilus biogenesis and competence protein PilQ</fullName>
    </recommendedName>
</protein>
<dbReference type="GO" id="GO:0009279">
    <property type="term" value="C:cell outer membrane"/>
    <property type="evidence" value="ECO:0007669"/>
    <property type="project" value="UniProtKB-SubCell"/>
</dbReference>
<dbReference type="Gene3D" id="2.60.40.3470">
    <property type="match status" value="1"/>
</dbReference>
<dbReference type="InterPro" id="IPR004845">
    <property type="entry name" value="T2SS_GspD_CS"/>
</dbReference>
<dbReference type="GO" id="GO:0030420">
    <property type="term" value="P:establishment of competence for transformation"/>
    <property type="evidence" value="ECO:0007669"/>
    <property type="project" value="UniProtKB-KW"/>
</dbReference>